<comment type="caution">
    <text evidence="4">The sequence shown here is derived from an EMBL/GenBank/DDBJ whole genome shotgun (WGS) entry which is preliminary data.</text>
</comment>
<dbReference type="STRING" id="1197477.IA57_09180"/>
<evidence type="ECO:0000313" key="5">
    <source>
        <dbReference type="Proteomes" id="UP000028521"/>
    </source>
</evidence>
<dbReference type="EMBL" id="JPFK01000007">
    <property type="protein sequence ID" value="KFB00631.1"/>
    <property type="molecule type" value="Genomic_DNA"/>
</dbReference>
<evidence type="ECO:0000259" key="3">
    <source>
        <dbReference type="Pfam" id="PF16344"/>
    </source>
</evidence>
<reference evidence="5" key="2">
    <citation type="submission" date="2014-07" db="EMBL/GenBank/DDBJ databases">
        <title>Genome sequence of Mangrovimonas yunxiaonensis.</title>
        <authorList>
            <person name="Li Y."/>
            <person name="Zheng T."/>
        </authorList>
    </citation>
    <scope>NUCLEOTIDE SEQUENCE [LARGE SCALE GENOMIC DNA]</scope>
    <source>
        <strain evidence="5">LY01</strain>
    </source>
</reference>
<keyword evidence="1" id="KW-0472">Membrane</keyword>
<dbReference type="Proteomes" id="UP000028521">
    <property type="component" value="Unassembled WGS sequence"/>
</dbReference>
<dbReference type="PIRSF" id="PIRSF018266">
    <property type="entry name" value="FecR"/>
    <property type="match status" value="1"/>
</dbReference>
<dbReference type="PANTHER" id="PTHR30273:SF2">
    <property type="entry name" value="PROTEIN FECR"/>
    <property type="match status" value="1"/>
</dbReference>
<feature type="domain" description="FecR protein" evidence="2">
    <location>
        <begin position="98"/>
        <end position="186"/>
    </location>
</feature>
<evidence type="ECO:0000259" key="2">
    <source>
        <dbReference type="Pfam" id="PF04773"/>
    </source>
</evidence>
<proteinExistence type="predicted"/>
<dbReference type="GO" id="GO:0016989">
    <property type="term" value="F:sigma factor antagonist activity"/>
    <property type="evidence" value="ECO:0007669"/>
    <property type="project" value="TreeGrafter"/>
</dbReference>
<keyword evidence="1" id="KW-1133">Transmembrane helix</keyword>
<name>A0A084TIU5_9FLAO</name>
<reference evidence="4 5" key="1">
    <citation type="journal article" date="2014" name="Genome Announc.">
        <title>Draft Genome Sequence of the Algicidal Bacterium Mangrovimonas yunxiaonensis Strain LY01.</title>
        <authorList>
            <person name="Li Y."/>
            <person name="Zhu H."/>
            <person name="Li C."/>
            <person name="Zhang H."/>
            <person name="Chen Z."/>
            <person name="Zheng W."/>
            <person name="Xu H."/>
            <person name="Zheng T."/>
        </authorList>
    </citation>
    <scope>NUCLEOTIDE SEQUENCE [LARGE SCALE GENOMIC DNA]</scope>
    <source>
        <strain evidence="4 5">LY01</strain>
    </source>
</reference>
<dbReference type="eggNOG" id="COG3712">
    <property type="taxonomic scope" value="Bacteria"/>
</dbReference>
<dbReference type="InterPro" id="IPR032508">
    <property type="entry name" value="FecR_C"/>
</dbReference>
<gene>
    <name evidence="4" type="ORF">IA57_09180</name>
</gene>
<accession>A0A084TIU5</accession>
<keyword evidence="1" id="KW-0812">Transmembrane</keyword>
<evidence type="ECO:0000256" key="1">
    <source>
        <dbReference type="SAM" id="Phobius"/>
    </source>
</evidence>
<organism evidence="4 5">
    <name type="scientific">Mangrovimonas yunxiaonensis</name>
    <dbReference type="NCBI Taxonomy" id="1197477"/>
    <lineage>
        <taxon>Bacteria</taxon>
        <taxon>Pseudomonadati</taxon>
        <taxon>Bacteroidota</taxon>
        <taxon>Flavobacteriia</taxon>
        <taxon>Flavobacteriales</taxon>
        <taxon>Flavobacteriaceae</taxon>
        <taxon>Mangrovimonas</taxon>
    </lineage>
</organism>
<dbReference type="Pfam" id="PF04773">
    <property type="entry name" value="FecR"/>
    <property type="match status" value="1"/>
</dbReference>
<dbReference type="RefSeq" id="WP_036122195.1">
    <property type="nucleotide sequence ID" value="NZ_BMET01000007.1"/>
</dbReference>
<dbReference type="Gene3D" id="3.55.50.30">
    <property type="match status" value="1"/>
</dbReference>
<dbReference type="AlphaFoldDB" id="A0A084TIU5"/>
<protein>
    <submittedName>
        <fullName evidence="4">Anti-sigma factor</fullName>
    </submittedName>
</protein>
<dbReference type="InterPro" id="IPR006860">
    <property type="entry name" value="FecR"/>
</dbReference>
<feature type="transmembrane region" description="Helical" evidence="1">
    <location>
        <begin position="73"/>
        <end position="90"/>
    </location>
</feature>
<dbReference type="InterPro" id="IPR012373">
    <property type="entry name" value="Ferrdict_sens_TM"/>
</dbReference>
<dbReference type="Pfam" id="PF16344">
    <property type="entry name" value="FecR_C"/>
    <property type="match status" value="1"/>
</dbReference>
<feature type="domain" description="Protein FecR C-terminal" evidence="3">
    <location>
        <begin position="230"/>
        <end position="293"/>
    </location>
</feature>
<dbReference type="OrthoDB" id="1097347at2"/>
<dbReference type="PANTHER" id="PTHR30273">
    <property type="entry name" value="PERIPLASMIC SIGNAL SENSOR AND SIGMA FACTOR ACTIVATOR FECR-RELATED"/>
    <property type="match status" value="1"/>
</dbReference>
<sequence>MEKDDLLKKWLNHKLTQEELQAFKQREDFAELTQLSHALKHFKAPDFHTENALESTLNSINSTNQKRQWYKPLLRIAALLAIGFCVYYYTTTQDTTTKTHIAQKNEINLPDNSEVTLNAQSTLTYNKHSWKDNRDVMLQGEAFFKVAKGSKFNVITDLGTVTVLGTQFNVKQHDNFFEVTCYEGLVSVTYQSKNTKLLPGHRFLIRDGKQVTTGKETVKTPQWLNNESAFKSVPFKYVIAEFERQYQVTFVTDKVDTKMLFTGSFTHNNLEVALKSITLPMHLSYSKTKDTIVLKRE</sequence>
<dbReference type="Gene3D" id="2.60.120.1440">
    <property type="match status" value="1"/>
</dbReference>
<keyword evidence="5" id="KW-1185">Reference proteome</keyword>
<evidence type="ECO:0000313" key="4">
    <source>
        <dbReference type="EMBL" id="KFB00631.1"/>
    </source>
</evidence>